<comment type="caution">
    <text evidence="1">The sequence shown here is derived from an EMBL/GenBank/DDBJ whole genome shotgun (WGS) entry which is preliminary data.</text>
</comment>
<protein>
    <submittedName>
        <fullName evidence="1">Mitochondrial protein</fullName>
    </submittedName>
</protein>
<sequence length="100" mass="11138">MHTCSVAYLLYLSITCPNINFTMQQVSRFIAPITIAHHPMVIRVLRYTKYYPRQGQGLLFIASSSLQLKAFTPLKCPGQNDVPALLPKPAQSLGRVHLAA</sequence>
<feature type="non-terminal residue" evidence="1">
    <location>
        <position position="1"/>
    </location>
</feature>
<dbReference type="AlphaFoldDB" id="A0A371HCU6"/>
<proteinExistence type="predicted"/>
<keyword evidence="2" id="KW-1185">Reference proteome</keyword>
<dbReference type="EMBL" id="QJKJ01002948">
    <property type="protein sequence ID" value="RDY00623.1"/>
    <property type="molecule type" value="Genomic_DNA"/>
</dbReference>
<organism evidence="1 2">
    <name type="scientific">Mucuna pruriens</name>
    <name type="common">Velvet bean</name>
    <name type="synonym">Dolichos pruriens</name>
    <dbReference type="NCBI Taxonomy" id="157652"/>
    <lineage>
        <taxon>Eukaryota</taxon>
        <taxon>Viridiplantae</taxon>
        <taxon>Streptophyta</taxon>
        <taxon>Embryophyta</taxon>
        <taxon>Tracheophyta</taxon>
        <taxon>Spermatophyta</taxon>
        <taxon>Magnoliopsida</taxon>
        <taxon>eudicotyledons</taxon>
        <taxon>Gunneridae</taxon>
        <taxon>Pentapetalae</taxon>
        <taxon>rosids</taxon>
        <taxon>fabids</taxon>
        <taxon>Fabales</taxon>
        <taxon>Fabaceae</taxon>
        <taxon>Papilionoideae</taxon>
        <taxon>50 kb inversion clade</taxon>
        <taxon>NPAAA clade</taxon>
        <taxon>indigoferoid/millettioid clade</taxon>
        <taxon>Phaseoleae</taxon>
        <taxon>Mucuna</taxon>
    </lineage>
</organism>
<dbReference type="Proteomes" id="UP000257109">
    <property type="component" value="Unassembled WGS sequence"/>
</dbReference>
<gene>
    <name evidence="1" type="ORF">CR513_16172</name>
</gene>
<evidence type="ECO:0000313" key="1">
    <source>
        <dbReference type="EMBL" id="RDY00623.1"/>
    </source>
</evidence>
<reference evidence="1" key="1">
    <citation type="submission" date="2018-05" db="EMBL/GenBank/DDBJ databases">
        <title>Draft genome of Mucuna pruriens seed.</title>
        <authorList>
            <person name="Nnadi N.E."/>
            <person name="Vos R."/>
            <person name="Hasami M.H."/>
            <person name="Devisetty U.K."/>
            <person name="Aguiy J.C."/>
        </authorList>
    </citation>
    <scope>NUCLEOTIDE SEQUENCE [LARGE SCALE GENOMIC DNA]</scope>
    <source>
        <strain evidence="1">JCA_2017</strain>
    </source>
</reference>
<name>A0A371HCU6_MUCPR</name>
<accession>A0A371HCU6</accession>
<evidence type="ECO:0000313" key="2">
    <source>
        <dbReference type="Proteomes" id="UP000257109"/>
    </source>
</evidence>